<sequence length="336" mass="35395">MPDRGRPTLRDIAADTGLSSATVSYALRGLHVPENTQARVRESAERLGYQVDPIARALASGRTGYVGILVGSQADMWQQSVASALGRGLLGAGLHALVVDAGNDADLEASLAQRLVDQRVDALIVMPVNPRGAHWPTIAQRTVLVSIGDSLPRTGTAAEVVFDNAAGVTDAMNRLAAAGHKRITVLTPSAVSTPDKPAEEVVKDLAEELGVSVDVCTAPHDMQGATEVALAILRGDAHPTAFLCLADSIAFGVYAASRELGLRIPEDLSVVGFDDRPVSALLTPPLATYSWPVDDLVAEVVERTVHSLETGKRSRKRTLTATPQIRASLGQMPGAR</sequence>
<dbReference type="GO" id="GO:0000976">
    <property type="term" value="F:transcription cis-regulatory region binding"/>
    <property type="evidence" value="ECO:0007669"/>
    <property type="project" value="TreeGrafter"/>
</dbReference>
<dbReference type="SMART" id="SM00354">
    <property type="entry name" value="HTH_LACI"/>
    <property type="match status" value="1"/>
</dbReference>
<organism evidence="5 6">
    <name type="scientific">Nakamurella antarctica</name>
    <dbReference type="NCBI Taxonomy" id="1902245"/>
    <lineage>
        <taxon>Bacteria</taxon>
        <taxon>Bacillati</taxon>
        <taxon>Actinomycetota</taxon>
        <taxon>Actinomycetes</taxon>
        <taxon>Nakamurellales</taxon>
        <taxon>Nakamurellaceae</taxon>
        <taxon>Nakamurella</taxon>
    </lineage>
</organism>
<dbReference type="CDD" id="cd06267">
    <property type="entry name" value="PBP1_LacI_sugar_binding-like"/>
    <property type="match status" value="1"/>
</dbReference>
<evidence type="ECO:0000256" key="3">
    <source>
        <dbReference type="ARBA" id="ARBA00023163"/>
    </source>
</evidence>
<keyword evidence="2" id="KW-0238">DNA-binding</keyword>
<proteinExistence type="predicted"/>
<dbReference type="Gene3D" id="3.40.50.2300">
    <property type="match status" value="2"/>
</dbReference>
<dbReference type="GO" id="GO:0003700">
    <property type="term" value="F:DNA-binding transcription factor activity"/>
    <property type="evidence" value="ECO:0007669"/>
    <property type="project" value="TreeGrafter"/>
</dbReference>
<evidence type="ECO:0000256" key="1">
    <source>
        <dbReference type="ARBA" id="ARBA00023015"/>
    </source>
</evidence>
<dbReference type="InterPro" id="IPR028082">
    <property type="entry name" value="Peripla_BP_I"/>
</dbReference>
<dbReference type="PANTHER" id="PTHR30146">
    <property type="entry name" value="LACI-RELATED TRANSCRIPTIONAL REPRESSOR"/>
    <property type="match status" value="1"/>
</dbReference>
<dbReference type="CDD" id="cd01392">
    <property type="entry name" value="HTH_LacI"/>
    <property type="match status" value="1"/>
</dbReference>
<accession>A0A3G8ZMN0</accession>
<dbReference type="OrthoDB" id="9798934at2"/>
<gene>
    <name evidence="5" type="ORF">EH165_11130</name>
</gene>
<dbReference type="InterPro" id="IPR046335">
    <property type="entry name" value="LacI/GalR-like_sensor"/>
</dbReference>
<dbReference type="Pfam" id="PF00356">
    <property type="entry name" value="LacI"/>
    <property type="match status" value="1"/>
</dbReference>
<dbReference type="SUPFAM" id="SSF53822">
    <property type="entry name" value="Periplasmic binding protein-like I"/>
    <property type="match status" value="1"/>
</dbReference>
<feature type="domain" description="HTH lacI-type" evidence="4">
    <location>
        <begin position="7"/>
        <end position="60"/>
    </location>
</feature>
<dbReference type="EMBL" id="CP034170">
    <property type="protein sequence ID" value="AZI58602.1"/>
    <property type="molecule type" value="Genomic_DNA"/>
</dbReference>
<dbReference type="InterPro" id="IPR010982">
    <property type="entry name" value="Lambda_DNA-bd_dom_sf"/>
</dbReference>
<keyword evidence="1" id="KW-0805">Transcription regulation</keyword>
<dbReference type="InterPro" id="IPR000843">
    <property type="entry name" value="HTH_LacI"/>
</dbReference>
<keyword evidence="6" id="KW-1185">Reference proteome</keyword>
<dbReference type="RefSeq" id="WP_124799511.1">
    <property type="nucleotide sequence ID" value="NZ_CP034170.1"/>
</dbReference>
<dbReference type="Gene3D" id="1.10.260.40">
    <property type="entry name" value="lambda repressor-like DNA-binding domains"/>
    <property type="match status" value="1"/>
</dbReference>
<evidence type="ECO:0000313" key="6">
    <source>
        <dbReference type="Proteomes" id="UP000268084"/>
    </source>
</evidence>
<reference evidence="5 6" key="2">
    <citation type="submission" date="2018-12" db="EMBL/GenBank/DDBJ databases">
        <title>Nakamurella antarcticus sp. nov., isolated from Antarctica South Shetland Islands soil.</title>
        <authorList>
            <person name="Peng F."/>
        </authorList>
    </citation>
    <scope>NUCLEOTIDE SEQUENCE [LARGE SCALE GENOMIC DNA]</scope>
    <source>
        <strain evidence="5 6">S14-144</strain>
    </source>
</reference>
<reference evidence="5 6" key="1">
    <citation type="submission" date="2018-11" db="EMBL/GenBank/DDBJ databases">
        <authorList>
            <person name="Da X."/>
        </authorList>
    </citation>
    <scope>NUCLEOTIDE SEQUENCE [LARGE SCALE GENOMIC DNA]</scope>
    <source>
        <strain evidence="5 6">S14-144</strain>
    </source>
</reference>
<keyword evidence="3" id="KW-0804">Transcription</keyword>
<name>A0A3G8ZMN0_9ACTN</name>
<dbReference type="PANTHER" id="PTHR30146:SF138">
    <property type="entry name" value="TRANSCRIPTIONAL REGULATORY PROTEIN"/>
    <property type="match status" value="1"/>
</dbReference>
<dbReference type="SUPFAM" id="SSF47413">
    <property type="entry name" value="lambda repressor-like DNA-binding domains"/>
    <property type="match status" value="1"/>
</dbReference>
<evidence type="ECO:0000256" key="2">
    <source>
        <dbReference type="ARBA" id="ARBA00023125"/>
    </source>
</evidence>
<dbReference type="Pfam" id="PF13377">
    <property type="entry name" value="Peripla_BP_3"/>
    <property type="match status" value="1"/>
</dbReference>
<dbReference type="PROSITE" id="PS50932">
    <property type="entry name" value="HTH_LACI_2"/>
    <property type="match status" value="1"/>
</dbReference>
<dbReference type="KEGG" id="nak:EH165_11130"/>
<protein>
    <submittedName>
        <fullName evidence="5">LacI family transcriptional regulator</fullName>
    </submittedName>
</protein>
<evidence type="ECO:0000313" key="5">
    <source>
        <dbReference type="EMBL" id="AZI58602.1"/>
    </source>
</evidence>
<dbReference type="Proteomes" id="UP000268084">
    <property type="component" value="Chromosome"/>
</dbReference>
<dbReference type="AlphaFoldDB" id="A0A3G8ZMN0"/>
<evidence type="ECO:0000259" key="4">
    <source>
        <dbReference type="PROSITE" id="PS50932"/>
    </source>
</evidence>